<reference evidence="5 6" key="1">
    <citation type="submission" date="2019-07" db="EMBL/GenBank/DDBJ databases">
        <title>Tepidimonas thermarum AA-1 draft genome.</title>
        <authorList>
            <person name="Da Costa M.S."/>
            <person name="Froufe H.J.C."/>
            <person name="Egas C."/>
            <person name="Albuquerque L."/>
        </authorList>
    </citation>
    <scope>NUCLEOTIDE SEQUENCE [LARGE SCALE GENOMIC DNA]</scope>
    <source>
        <strain evidence="5 6">AA-1</strain>
    </source>
</reference>
<dbReference type="Proteomes" id="UP000318542">
    <property type="component" value="Unassembled WGS sequence"/>
</dbReference>
<keyword evidence="4 5" id="KW-0456">Lyase</keyword>
<evidence type="ECO:0000256" key="2">
    <source>
        <dbReference type="ARBA" id="ARBA00006472"/>
    </source>
</evidence>
<dbReference type="AlphaFoldDB" id="A0A554X278"/>
<protein>
    <recommendedName>
        <fullName evidence="3">4a-hydroxytetrahydrobiopterin dehydratase</fullName>
        <ecNumber evidence="3">4.2.1.96</ecNumber>
    </recommendedName>
</protein>
<dbReference type="GO" id="GO:0008124">
    <property type="term" value="F:4-alpha-hydroxytetrahydrobiopterin dehydratase activity"/>
    <property type="evidence" value="ECO:0007669"/>
    <property type="project" value="UniProtKB-EC"/>
</dbReference>
<comment type="caution">
    <text evidence="5">The sequence shown here is derived from an EMBL/GenBank/DDBJ whole genome shotgun (WGS) entry which is preliminary data.</text>
</comment>
<evidence type="ECO:0000256" key="1">
    <source>
        <dbReference type="ARBA" id="ARBA00001554"/>
    </source>
</evidence>
<dbReference type="RefSeq" id="WP_143901978.1">
    <property type="nucleotide sequence ID" value="NZ_VJOL01000018.1"/>
</dbReference>
<comment type="catalytic activity">
    <reaction evidence="1">
        <text>(4aS,6R)-4a-hydroxy-L-erythro-5,6,7,8-tetrahydrobiopterin = (6R)-L-erythro-6,7-dihydrobiopterin + H2O</text>
        <dbReference type="Rhea" id="RHEA:11920"/>
        <dbReference type="ChEBI" id="CHEBI:15377"/>
        <dbReference type="ChEBI" id="CHEBI:15642"/>
        <dbReference type="ChEBI" id="CHEBI:43120"/>
        <dbReference type="EC" id="4.2.1.96"/>
    </reaction>
</comment>
<dbReference type="InterPro" id="IPR001533">
    <property type="entry name" value="Pterin_deHydtase"/>
</dbReference>
<sequence>MSDTTVEGWTEQARPPTLFRRFSFERYADTRAFLDRVAAVQETLGVAPHNISFGTTYVNVTIGAGDAGLGEIERELARRIAAAATGATP</sequence>
<dbReference type="OrthoDB" id="5297462at2"/>
<dbReference type="Pfam" id="PF01329">
    <property type="entry name" value="Pterin_4a"/>
    <property type="match status" value="1"/>
</dbReference>
<dbReference type="Gene3D" id="3.30.1360.20">
    <property type="entry name" value="Transcriptional coactivator/pterin dehydratase"/>
    <property type="match status" value="1"/>
</dbReference>
<keyword evidence="6" id="KW-1185">Reference proteome</keyword>
<dbReference type="InterPro" id="IPR036428">
    <property type="entry name" value="PCD_sf"/>
</dbReference>
<evidence type="ECO:0000256" key="3">
    <source>
        <dbReference type="ARBA" id="ARBA00013252"/>
    </source>
</evidence>
<organism evidence="5 6">
    <name type="scientific">Tepidimonas thermarum</name>
    <dbReference type="NCBI Taxonomy" id="335431"/>
    <lineage>
        <taxon>Bacteria</taxon>
        <taxon>Pseudomonadati</taxon>
        <taxon>Pseudomonadota</taxon>
        <taxon>Betaproteobacteria</taxon>
        <taxon>Burkholderiales</taxon>
        <taxon>Tepidimonas</taxon>
    </lineage>
</organism>
<evidence type="ECO:0000256" key="4">
    <source>
        <dbReference type="ARBA" id="ARBA00023239"/>
    </source>
</evidence>
<dbReference type="GO" id="GO:0006729">
    <property type="term" value="P:tetrahydrobiopterin biosynthetic process"/>
    <property type="evidence" value="ECO:0007669"/>
    <property type="project" value="InterPro"/>
</dbReference>
<evidence type="ECO:0000313" key="5">
    <source>
        <dbReference type="EMBL" id="TSE29940.1"/>
    </source>
</evidence>
<evidence type="ECO:0000313" key="6">
    <source>
        <dbReference type="Proteomes" id="UP000318542"/>
    </source>
</evidence>
<gene>
    <name evidence="5" type="ORF">Tther_01218</name>
</gene>
<dbReference type="EMBL" id="VJOL01000018">
    <property type="protein sequence ID" value="TSE29940.1"/>
    <property type="molecule type" value="Genomic_DNA"/>
</dbReference>
<name>A0A554X278_9BURK</name>
<comment type="similarity">
    <text evidence="2">Belongs to the pterin-4-alpha-carbinolamine dehydratase family.</text>
</comment>
<accession>A0A554X278</accession>
<dbReference type="SUPFAM" id="SSF55248">
    <property type="entry name" value="PCD-like"/>
    <property type="match status" value="1"/>
</dbReference>
<proteinExistence type="inferred from homology"/>
<dbReference type="EC" id="4.2.1.96" evidence="3"/>